<name>A0A9Y2IPC5_9PSEU</name>
<dbReference type="InterPro" id="IPR036291">
    <property type="entry name" value="NAD(P)-bd_dom_sf"/>
</dbReference>
<dbReference type="InterPro" id="IPR051783">
    <property type="entry name" value="NAD(P)-dependent_oxidoreduct"/>
</dbReference>
<feature type="domain" description="NAD-dependent epimerase/dehydratase" evidence="1">
    <location>
        <begin position="3"/>
        <end position="214"/>
    </location>
</feature>
<dbReference type="Gene3D" id="3.40.50.720">
    <property type="entry name" value="NAD(P)-binding Rossmann-like Domain"/>
    <property type="match status" value="1"/>
</dbReference>
<dbReference type="KEGG" id="acab:QRX50_18855"/>
<keyword evidence="3" id="KW-1185">Reference proteome</keyword>
<dbReference type="EMBL" id="CP127294">
    <property type="protein sequence ID" value="WIX82686.1"/>
    <property type="molecule type" value="Genomic_DNA"/>
</dbReference>
<dbReference type="Pfam" id="PF01370">
    <property type="entry name" value="Epimerase"/>
    <property type="match status" value="1"/>
</dbReference>
<dbReference type="GO" id="GO:0005737">
    <property type="term" value="C:cytoplasm"/>
    <property type="evidence" value="ECO:0007669"/>
    <property type="project" value="TreeGrafter"/>
</dbReference>
<proteinExistence type="predicted"/>
<dbReference type="PANTHER" id="PTHR48079:SF6">
    <property type="entry name" value="NAD(P)-BINDING DOMAIN-CONTAINING PROTEIN-RELATED"/>
    <property type="match status" value="1"/>
</dbReference>
<dbReference type="Proteomes" id="UP001236014">
    <property type="component" value="Chromosome"/>
</dbReference>
<dbReference type="GO" id="GO:0004029">
    <property type="term" value="F:aldehyde dehydrogenase (NAD+) activity"/>
    <property type="evidence" value="ECO:0007669"/>
    <property type="project" value="TreeGrafter"/>
</dbReference>
<dbReference type="SUPFAM" id="SSF51735">
    <property type="entry name" value="NAD(P)-binding Rossmann-fold domains"/>
    <property type="match status" value="1"/>
</dbReference>
<dbReference type="CDD" id="cd05262">
    <property type="entry name" value="SDR_a7"/>
    <property type="match status" value="1"/>
</dbReference>
<reference evidence="2 3" key="1">
    <citation type="submission" date="2023-06" db="EMBL/GenBank/DDBJ databases">
        <authorList>
            <person name="Oyuntsetseg B."/>
            <person name="Kim S.B."/>
        </authorList>
    </citation>
    <scope>NUCLEOTIDE SEQUENCE [LARGE SCALE GENOMIC DNA]</scope>
    <source>
        <strain evidence="2 3">2-15</strain>
    </source>
</reference>
<evidence type="ECO:0000259" key="1">
    <source>
        <dbReference type="Pfam" id="PF01370"/>
    </source>
</evidence>
<dbReference type="RefSeq" id="WP_285973251.1">
    <property type="nucleotide sequence ID" value="NZ_CP127294.1"/>
</dbReference>
<gene>
    <name evidence="2" type="ORF">QRX50_18855</name>
</gene>
<evidence type="ECO:0000313" key="3">
    <source>
        <dbReference type="Proteomes" id="UP001236014"/>
    </source>
</evidence>
<dbReference type="PANTHER" id="PTHR48079">
    <property type="entry name" value="PROTEIN YEEZ"/>
    <property type="match status" value="1"/>
</dbReference>
<evidence type="ECO:0000313" key="2">
    <source>
        <dbReference type="EMBL" id="WIX82686.1"/>
    </source>
</evidence>
<accession>A0A9Y2IPC5</accession>
<protein>
    <submittedName>
        <fullName evidence="2">SDR family oxidoreductase</fullName>
    </submittedName>
</protein>
<dbReference type="AlphaFoldDB" id="A0A9Y2IPC5"/>
<dbReference type="InterPro" id="IPR001509">
    <property type="entry name" value="Epimerase_deHydtase"/>
</dbReference>
<sequence length="298" mass="31038">MRVFVTGATGFVGSAVVCELLGAGHQVLGLARSDASAAKLTAAGAEAHRGSLEDLDSLRTGAAAADGVVHTAFVHDFGDFERSVGTDRLAIETIGEALAGTGRPFVISSGTPATPCGVATEDTIPEGGSLAAGRFASEEIVVSLAMRGVRGSVVRLPRSVHSDEDRHGFVPLLIETAGTRGVSAYPGDGANRWPAVHCLDAARLYRLALEHAPAGTRLHAVGDEGIPVREIAERIGKHLGLPIESVPGDQAAEHFSWLGPIFAADMPASSARTQDQFDWQPTHPGLLSDLDAGHYFAR</sequence>
<organism evidence="2 3">
    <name type="scientific">Amycolatopsis carbonis</name>
    <dbReference type="NCBI Taxonomy" id="715471"/>
    <lineage>
        <taxon>Bacteria</taxon>
        <taxon>Bacillati</taxon>
        <taxon>Actinomycetota</taxon>
        <taxon>Actinomycetes</taxon>
        <taxon>Pseudonocardiales</taxon>
        <taxon>Pseudonocardiaceae</taxon>
        <taxon>Amycolatopsis</taxon>
    </lineage>
</organism>